<feature type="transmembrane region" description="Helical" evidence="1">
    <location>
        <begin position="61"/>
        <end position="81"/>
    </location>
</feature>
<organism evidence="3 4">
    <name type="scientific">Archangium gephyra</name>
    <dbReference type="NCBI Taxonomy" id="48"/>
    <lineage>
        <taxon>Bacteria</taxon>
        <taxon>Pseudomonadati</taxon>
        <taxon>Myxococcota</taxon>
        <taxon>Myxococcia</taxon>
        <taxon>Myxococcales</taxon>
        <taxon>Cystobacterineae</taxon>
        <taxon>Archangiaceae</taxon>
        <taxon>Archangium</taxon>
    </lineage>
</organism>
<keyword evidence="1" id="KW-0472">Membrane</keyword>
<reference evidence="3 4" key="1">
    <citation type="submission" date="2017-08" db="EMBL/GenBank/DDBJ databases">
        <title>Infants hospitalized years apart are colonized by the same room-sourced microbial strains.</title>
        <authorList>
            <person name="Brooks B."/>
            <person name="Olm M.R."/>
            <person name="Firek B.A."/>
            <person name="Baker R."/>
            <person name="Thomas B.C."/>
            <person name="Morowitz M.J."/>
            <person name="Banfield J.F."/>
        </authorList>
    </citation>
    <scope>NUCLEOTIDE SEQUENCE [LARGE SCALE GENOMIC DNA]</scope>
    <source>
        <strain evidence="3">S2_003_000_R2_14</strain>
    </source>
</reference>
<gene>
    <name evidence="3" type="ORF">DI536_02450</name>
</gene>
<dbReference type="Gene3D" id="1.10.3730.20">
    <property type="match status" value="1"/>
</dbReference>
<feature type="transmembrane region" description="Helical" evidence="1">
    <location>
        <begin position="101"/>
        <end position="129"/>
    </location>
</feature>
<keyword evidence="1" id="KW-1133">Transmembrane helix</keyword>
<protein>
    <recommendedName>
        <fullName evidence="2">EamA domain-containing protein</fullName>
    </recommendedName>
</protein>
<dbReference type="InterPro" id="IPR037185">
    <property type="entry name" value="EmrE-like"/>
</dbReference>
<accession>A0A2W5TSW8</accession>
<dbReference type="InterPro" id="IPR000620">
    <property type="entry name" value="EamA_dom"/>
</dbReference>
<dbReference type="GO" id="GO:0016020">
    <property type="term" value="C:membrane"/>
    <property type="evidence" value="ECO:0007669"/>
    <property type="project" value="InterPro"/>
</dbReference>
<dbReference type="Pfam" id="PF00892">
    <property type="entry name" value="EamA"/>
    <property type="match status" value="1"/>
</dbReference>
<feature type="domain" description="EamA" evidence="2">
    <location>
        <begin position="143"/>
        <end position="272"/>
    </location>
</feature>
<dbReference type="Proteomes" id="UP000249061">
    <property type="component" value="Unassembled WGS sequence"/>
</dbReference>
<feature type="transmembrane region" description="Helical" evidence="1">
    <location>
        <begin position="206"/>
        <end position="225"/>
    </location>
</feature>
<feature type="transmembrane region" description="Helical" evidence="1">
    <location>
        <begin position="171"/>
        <end position="190"/>
    </location>
</feature>
<evidence type="ECO:0000313" key="3">
    <source>
        <dbReference type="EMBL" id="PZR18760.1"/>
    </source>
</evidence>
<evidence type="ECO:0000256" key="1">
    <source>
        <dbReference type="SAM" id="Phobius"/>
    </source>
</evidence>
<name>A0A2W5TSW8_9BACT</name>
<sequence>MATAFWLALISGFAHALWNALAKTPGRERAATLAALMLSFIAALARLAFMSGATLDWRHLPWVALAGVGEAAYVYSLGMAYTRGELGLTYAVSRAAALVFIWPLAVLASHASLTVIALVATLLVGVGIFTTRPSSGAPAKWHVGWTLATGASVAAYHTGYKGAVSSGATQVLAFLGALSIAIPVLLVLVGKEVRAQIPPLLKTPRMWLTGALCATSFLLLLEALVSTDSGRILGVRNASVGFGMLLALLRGERFSARQWLGIALLFAGVAVFGVEQYVTAHR</sequence>
<comment type="caution">
    <text evidence="3">The sequence shown here is derived from an EMBL/GenBank/DDBJ whole genome shotgun (WGS) entry which is preliminary data.</text>
</comment>
<keyword evidence="1" id="KW-0812">Transmembrane</keyword>
<dbReference type="EMBL" id="QFQP01000001">
    <property type="protein sequence ID" value="PZR18760.1"/>
    <property type="molecule type" value="Genomic_DNA"/>
</dbReference>
<feature type="transmembrane region" description="Helical" evidence="1">
    <location>
        <begin position="261"/>
        <end position="279"/>
    </location>
</feature>
<feature type="transmembrane region" description="Helical" evidence="1">
    <location>
        <begin position="32"/>
        <end position="49"/>
    </location>
</feature>
<evidence type="ECO:0000259" key="2">
    <source>
        <dbReference type="Pfam" id="PF00892"/>
    </source>
</evidence>
<evidence type="ECO:0000313" key="4">
    <source>
        <dbReference type="Proteomes" id="UP000249061"/>
    </source>
</evidence>
<proteinExistence type="predicted"/>
<dbReference type="AlphaFoldDB" id="A0A2W5TSW8"/>
<dbReference type="SUPFAM" id="SSF103481">
    <property type="entry name" value="Multidrug resistance efflux transporter EmrE"/>
    <property type="match status" value="1"/>
</dbReference>
<feature type="transmembrane region" description="Helical" evidence="1">
    <location>
        <begin position="141"/>
        <end position="159"/>
    </location>
</feature>